<reference evidence="5" key="1">
    <citation type="submission" date="2025-08" db="UniProtKB">
        <authorList>
            <consortium name="RefSeq"/>
        </authorList>
    </citation>
    <scope>IDENTIFICATION</scope>
</reference>
<dbReference type="Pfam" id="PF00643">
    <property type="entry name" value="zf-B_box"/>
    <property type="match status" value="1"/>
</dbReference>
<keyword evidence="2" id="KW-0863">Zinc-finger</keyword>
<dbReference type="KEGG" id="dci:103518643"/>
<feature type="domain" description="B box-type" evidence="3">
    <location>
        <begin position="146"/>
        <end position="193"/>
    </location>
</feature>
<dbReference type="Pfam" id="PF22586">
    <property type="entry name" value="ANCHR-like_BBOX"/>
    <property type="match status" value="1"/>
</dbReference>
<dbReference type="GO" id="GO:0043005">
    <property type="term" value="C:neuron projection"/>
    <property type="evidence" value="ECO:0007669"/>
    <property type="project" value="TreeGrafter"/>
</dbReference>
<dbReference type="PaxDb" id="121845-A0A1S3DH99"/>
<evidence type="ECO:0000259" key="3">
    <source>
        <dbReference type="PROSITE" id="PS50119"/>
    </source>
</evidence>
<evidence type="ECO:0000313" key="5">
    <source>
        <dbReference type="RefSeq" id="XP_008481945.1"/>
    </source>
</evidence>
<dbReference type="InterPro" id="IPR000315">
    <property type="entry name" value="Znf_B-box"/>
</dbReference>
<keyword evidence="2" id="KW-0862">Zinc</keyword>
<name>A0A1S3DH99_DIACI</name>
<dbReference type="Gene3D" id="3.30.160.60">
    <property type="entry name" value="Classic Zinc Finger"/>
    <property type="match status" value="1"/>
</dbReference>
<dbReference type="AlphaFoldDB" id="A0A1S3DH99"/>
<dbReference type="GO" id="GO:0008270">
    <property type="term" value="F:zinc ion binding"/>
    <property type="evidence" value="ECO:0007669"/>
    <property type="project" value="UniProtKB-KW"/>
</dbReference>
<evidence type="ECO:0000313" key="4">
    <source>
        <dbReference type="Proteomes" id="UP000079169"/>
    </source>
</evidence>
<sequence length="294" mass="32822">MEDELRCPSCKQFFNNPVLLPCYHSLCLNCAILLQQPAHHHTEPVENSGGSTSTSSTASDHQDVDKLSILSETDSGVVCSSSSRPNSYVGTPNFHSSPLANSMFSLCCTACRKTFYFDEHGANNLIKYRLLQNIVDKYGESKNIVLKCQLCEQVPADDATVICEQCEILYCEKCRENCHPARGPLAKHNLLNATAGKTALRNKHKSKEMCCDEHPSETLTFFCQVCRLPVCNRCMLENRHVQHDVQPISAVCKAQKVRQVKFVLWGVGLIPNQLFHCSETQNNLKCPSPCALQK</sequence>
<dbReference type="PANTHER" id="PTHR24099:SF15">
    <property type="entry name" value="E3 UBIQUITIN-PROTEIN LIGASE TRIM9"/>
    <property type="match status" value="1"/>
</dbReference>
<dbReference type="STRING" id="121845.A0A1S3DH99"/>
<dbReference type="Gene3D" id="4.10.830.40">
    <property type="match status" value="1"/>
</dbReference>
<feature type="domain" description="B box-type" evidence="3">
    <location>
        <begin position="206"/>
        <end position="248"/>
    </location>
</feature>
<dbReference type="OrthoDB" id="295536at2759"/>
<accession>A0A1S3DH99</accession>
<dbReference type="SUPFAM" id="SSF57850">
    <property type="entry name" value="RING/U-box"/>
    <property type="match status" value="1"/>
</dbReference>
<dbReference type="PROSITE" id="PS50119">
    <property type="entry name" value="ZF_BBOX"/>
    <property type="match status" value="2"/>
</dbReference>
<dbReference type="InterPro" id="IPR050617">
    <property type="entry name" value="E3_ligase_FN3/SPRY"/>
</dbReference>
<dbReference type="Proteomes" id="UP000079169">
    <property type="component" value="Unplaced"/>
</dbReference>
<dbReference type="SMART" id="SM00336">
    <property type="entry name" value="BBOX"/>
    <property type="match status" value="2"/>
</dbReference>
<keyword evidence="4" id="KW-1185">Reference proteome</keyword>
<dbReference type="Gene3D" id="3.30.40.10">
    <property type="entry name" value="Zinc/RING finger domain, C3HC4 (zinc finger)"/>
    <property type="match status" value="1"/>
</dbReference>
<dbReference type="CDD" id="cd19803">
    <property type="entry name" value="Bbox1_TRIM9-like_C-I"/>
    <property type="match status" value="1"/>
</dbReference>
<dbReference type="SUPFAM" id="SSF57845">
    <property type="entry name" value="B-box zinc-binding domain"/>
    <property type="match status" value="1"/>
</dbReference>
<protein>
    <submittedName>
        <fullName evidence="5">E3 ubiquitin-protein ligase TRIM9-like</fullName>
    </submittedName>
</protein>
<dbReference type="GO" id="GO:0007411">
    <property type="term" value="P:axon guidance"/>
    <property type="evidence" value="ECO:0007669"/>
    <property type="project" value="TreeGrafter"/>
</dbReference>
<dbReference type="InterPro" id="IPR013083">
    <property type="entry name" value="Znf_RING/FYVE/PHD"/>
</dbReference>
<keyword evidence="1" id="KW-0479">Metal-binding</keyword>
<dbReference type="PANTHER" id="PTHR24099">
    <property type="entry name" value="E3 UBIQUITIN-PROTEIN LIGASE TRIM36-RELATED"/>
    <property type="match status" value="1"/>
</dbReference>
<dbReference type="RefSeq" id="XP_008481945.1">
    <property type="nucleotide sequence ID" value="XM_008483723.3"/>
</dbReference>
<organism evidence="4 5">
    <name type="scientific">Diaphorina citri</name>
    <name type="common">Asian citrus psyllid</name>
    <dbReference type="NCBI Taxonomy" id="121845"/>
    <lineage>
        <taxon>Eukaryota</taxon>
        <taxon>Metazoa</taxon>
        <taxon>Ecdysozoa</taxon>
        <taxon>Arthropoda</taxon>
        <taxon>Hexapoda</taxon>
        <taxon>Insecta</taxon>
        <taxon>Pterygota</taxon>
        <taxon>Neoptera</taxon>
        <taxon>Paraneoptera</taxon>
        <taxon>Hemiptera</taxon>
        <taxon>Sternorrhyncha</taxon>
        <taxon>Psylloidea</taxon>
        <taxon>Psyllidae</taxon>
        <taxon>Diaphorininae</taxon>
        <taxon>Diaphorina</taxon>
    </lineage>
</organism>
<proteinExistence type="predicted"/>
<dbReference type="OMA" id="CEQCEIF"/>
<evidence type="ECO:0000256" key="1">
    <source>
        <dbReference type="ARBA" id="ARBA00022723"/>
    </source>
</evidence>
<dbReference type="GeneID" id="103518643"/>
<evidence type="ECO:0000256" key="2">
    <source>
        <dbReference type="PROSITE-ProRule" id="PRU00024"/>
    </source>
</evidence>
<gene>
    <name evidence="5" type="primary">LOC103518643</name>
</gene>